<evidence type="ECO:0000256" key="1">
    <source>
        <dbReference type="SAM" id="Phobius"/>
    </source>
</evidence>
<gene>
    <name evidence="3" type="ORF">HP555_01680</name>
</gene>
<evidence type="ECO:0000259" key="2">
    <source>
        <dbReference type="Pfam" id="PF10502"/>
    </source>
</evidence>
<keyword evidence="1" id="KW-0812">Transmembrane</keyword>
<feature type="transmembrane region" description="Helical" evidence="1">
    <location>
        <begin position="21"/>
        <end position="39"/>
    </location>
</feature>
<dbReference type="AlphaFoldDB" id="A0A7T5VB74"/>
<dbReference type="Pfam" id="PF10502">
    <property type="entry name" value="Peptidase_S26"/>
    <property type="match status" value="1"/>
</dbReference>
<dbReference type="GO" id="GO:0004252">
    <property type="term" value="F:serine-type endopeptidase activity"/>
    <property type="evidence" value="ECO:0007669"/>
    <property type="project" value="InterPro"/>
</dbReference>
<sequence length="175" mass="19838">MIRILKSSSSRPWWRLNRREQTVAIVFLAFILAGSWLPGRITVATSGSLNHRVFFLLPAPAKVELGDYLVFGRQDLSQVQSGLRADHDQMLKKVGCLPGDQLTTDETHHFFCNGRLLGQALETDSKGRPLPRFFFNGPVPADKLFMVGTHPRSYDSKYYGFIDVHEISHQALPLW</sequence>
<keyword evidence="1" id="KW-1133">Transmembrane helix</keyword>
<dbReference type="Gene3D" id="2.10.109.10">
    <property type="entry name" value="Umud Fragment, subunit A"/>
    <property type="match status" value="1"/>
</dbReference>
<keyword evidence="4" id="KW-1185">Reference proteome</keyword>
<evidence type="ECO:0000313" key="4">
    <source>
        <dbReference type="Proteomes" id="UP000596092"/>
    </source>
</evidence>
<evidence type="ECO:0000313" key="3">
    <source>
        <dbReference type="EMBL" id="QQG64660.1"/>
    </source>
</evidence>
<proteinExistence type="predicted"/>
<feature type="domain" description="Peptidase S26" evidence="2">
    <location>
        <begin position="25"/>
        <end position="171"/>
    </location>
</feature>
<dbReference type="KEGG" id="dog:HP555_01680"/>
<dbReference type="Proteomes" id="UP000596092">
    <property type="component" value="Chromosome"/>
</dbReference>
<name>A0A7T5VB74_9BACT</name>
<accession>A0A7T5VB74</accession>
<organism evidence="3 4">
    <name type="scientific">Desulfobulbus oligotrophicus</name>
    <dbReference type="NCBI Taxonomy" id="1909699"/>
    <lineage>
        <taxon>Bacteria</taxon>
        <taxon>Pseudomonadati</taxon>
        <taxon>Thermodesulfobacteriota</taxon>
        <taxon>Desulfobulbia</taxon>
        <taxon>Desulfobulbales</taxon>
        <taxon>Desulfobulbaceae</taxon>
        <taxon>Desulfobulbus</taxon>
    </lineage>
</organism>
<keyword evidence="1" id="KW-0472">Membrane</keyword>
<dbReference type="RefSeq" id="WP_199263493.1">
    <property type="nucleotide sequence ID" value="NZ_CP054140.1"/>
</dbReference>
<reference evidence="3 4" key="1">
    <citation type="submission" date="2020-05" db="EMBL/GenBank/DDBJ databases">
        <title>Complete genome of Desulfobulbus oligotrophicus.</title>
        <authorList>
            <person name="Podar M."/>
        </authorList>
    </citation>
    <scope>NUCLEOTIDE SEQUENCE [LARGE SCALE GENOMIC DNA]</scope>
    <source>
        <strain evidence="3 4">Prop6</strain>
    </source>
</reference>
<dbReference type="InterPro" id="IPR036286">
    <property type="entry name" value="LexA/Signal_pep-like_sf"/>
</dbReference>
<protein>
    <submittedName>
        <fullName evidence="3">S26 family signal peptidase</fullName>
    </submittedName>
</protein>
<dbReference type="GO" id="GO:0006465">
    <property type="term" value="P:signal peptide processing"/>
    <property type="evidence" value="ECO:0007669"/>
    <property type="project" value="InterPro"/>
</dbReference>
<dbReference type="SUPFAM" id="SSF51306">
    <property type="entry name" value="LexA/Signal peptidase"/>
    <property type="match status" value="1"/>
</dbReference>
<dbReference type="InterPro" id="IPR019533">
    <property type="entry name" value="Peptidase_S26"/>
</dbReference>
<dbReference type="EMBL" id="CP054140">
    <property type="protein sequence ID" value="QQG64660.1"/>
    <property type="molecule type" value="Genomic_DNA"/>
</dbReference>